<feature type="transmembrane region" description="Helical" evidence="1">
    <location>
        <begin position="131"/>
        <end position="151"/>
    </location>
</feature>
<accession>A0A362WZH8</accession>
<evidence type="ECO:0000313" key="3">
    <source>
        <dbReference type="Proteomes" id="UP000251545"/>
    </source>
</evidence>
<evidence type="ECO:0000256" key="1">
    <source>
        <dbReference type="SAM" id="Phobius"/>
    </source>
</evidence>
<sequence length="165" mass="19339">MLKGKRKLILLIVFIILTFIFGMKYELDYRILTRRTVKYLADYKLGFYGGKDFRIFETDIAFILTLIPIGFYFTSRRISSLKKIIGLNLIYLILIPTFYCLYCYFESQFIKITITNPIMNNGILKYHQNNVNYRMILFLTIISTFISGLVIKKIANGKKPVANNV</sequence>
<dbReference type="EMBL" id="PVEO01000022">
    <property type="protein sequence ID" value="PQV44491.1"/>
    <property type="molecule type" value="Genomic_DNA"/>
</dbReference>
<keyword evidence="1" id="KW-1133">Transmembrane helix</keyword>
<dbReference type="Proteomes" id="UP000251545">
    <property type="component" value="Unassembled WGS sequence"/>
</dbReference>
<evidence type="ECO:0000313" key="2">
    <source>
        <dbReference type="EMBL" id="PQV44491.1"/>
    </source>
</evidence>
<reference evidence="2 3" key="1">
    <citation type="submission" date="2018-02" db="EMBL/GenBank/DDBJ databases">
        <title>Genomic Encyclopedia of Archaeal and Bacterial Type Strains, Phase II (KMG-II): from individual species to whole genera.</title>
        <authorList>
            <person name="Goeker M."/>
        </authorList>
    </citation>
    <scope>NUCLEOTIDE SEQUENCE [LARGE SCALE GENOMIC DNA]</scope>
    <source>
        <strain evidence="2 3">DSM 21165</strain>
    </source>
</reference>
<proteinExistence type="predicted"/>
<gene>
    <name evidence="2" type="ORF">CLV33_1225</name>
</gene>
<keyword evidence="1" id="KW-0812">Transmembrane</keyword>
<protein>
    <submittedName>
        <fullName evidence="2">Uncharacterized protein</fullName>
    </submittedName>
</protein>
<keyword evidence="1" id="KW-0472">Membrane</keyword>
<feature type="transmembrane region" description="Helical" evidence="1">
    <location>
        <begin position="7"/>
        <end position="25"/>
    </location>
</feature>
<feature type="transmembrane region" description="Helical" evidence="1">
    <location>
        <begin position="85"/>
        <end position="105"/>
    </location>
</feature>
<dbReference type="AlphaFoldDB" id="A0A362WZH8"/>
<feature type="transmembrane region" description="Helical" evidence="1">
    <location>
        <begin position="53"/>
        <end position="73"/>
    </location>
</feature>
<comment type="caution">
    <text evidence="2">The sequence shown here is derived from an EMBL/GenBank/DDBJ whole genome shotgun (WGS) entry which is preliminary data.</text>
</comment>
<name>A0A362WZH8_9FLAO</name>
<organism evidence="2 3">
    <name type="scientific">Jejuia pallidilutea</name>
    <dbReference type="NCBI Taxonomy" id="504487"/>
    <lineage>
        <taxon>Bacteria</taxon>
        <taxon>Pseudomonadati</taxon>
        <taxon>Bacteroidota</taxon>
        <taxon>Flavobacteriia</taxon>
        <taxon>Flavobacteriales</taxon>
        <taxon>Flavobacteriaceae</taxon>
        <taxon>Jejuia</taxon>
    </lineage>
</organism>